<dbReference type="Proteomes" id="UP000541558">
    <property type="component" value="Unassembled WGS sequence"/>
</dbReference>
<feature type="compositionally biased region" description="Polar residues" evidence="1">
    <location>
        <begin position="1"/>
        <end position="10"/>
    </location>
</feature>
<sequence>MRNSARTSQLIPPPPPSRPHSAIRRAMLQRVPSAFRRAVDGGEASPTPMCRASTRAGSTASMLDSQVPLYRKRPWDSGVRLELKTALKTDTFWSVKEGEVVLVLRILELLDPVDADGVPFRLPEGGDLVQTKSPGRYWHCSLDRARRFGVITPSALKTLEDLYLRGGAPIEAPSTSDA</sequence>
<name>A0A8H5AVN5_9AGAR</name>
<reference evidence="2 3" key="1">
    <citation type="journal article" date="2020" name="ISME J.">
        <title>Uncovering the hidden diversity of litter-decomposition mechanisms in mushroom-forming fungi.</title>
        <authorList>
            <person name="Floudas D."/>
            <person name="Bentzer J."/>
            <person name="Ahren D."/>
            <person name="Johansson T."/>
            <person name="Persson P."/>
            <person name="Tunlid A."/>
        </authorList>
    </citation>
    <scope>NUCLEOTIDE SEQUENCE [LARGE SCALE GENOMIC DNA]</scope>
    <source>
        <strain evidence="2 3">CBS 175.51</strain>
    </source>
</reference>
<organism evidence="2 3">
    <name type="scientific">Ephemerocybe angulata</name>
    <dbReference type="NCBI Taxonomy" id="980116"/>
    <lineage>
        <taxon>Eukaryota</taxon>
        <taxon>Fungi</taxon>
        <taxon>Dikarya</taxon>
        <taxon>Basidiomycota</taxon>
        <taxon>Agaricomycotina</taxon>
        <taxon>Agaricomycetes</taxon>
        <taxon>Agaricomycetidae</taxon>
        <taxon>Agaricales</taxon>
        <taxon>Agaricineae</taxon>
        <taxon>Psathyrellaceae</taxon>
        <taxon>Ephemerocybe</taxon>
    </lineage>
</organism>
<feature type="region of interest" description="Disordered" evidence="1">
    <location>
        <begin position="39"/>
        <end position="58"/>
    </location>
</feature>
<evidence type="ECO:0000313" key="3">
    <source>
        <dbReference type="Proteomes" id="UP000541558"/>
    </source>
</evidence>
<accession>A0A8H5AVN5</accession>
<gene>
    <name evidence="2" type="ORF">D9611_009550</name>
</gene>
<feature type="region of interest" description="Disordered" evidence="1">
    <location>
        <begin position="1"/>
        <end position="21"/>
    </location>
</feature>
<dbReference type="EMBL" id="JAACJK010000225">
    <property type="protein sequence ID" value="KAF5311703.1"/>
    <property type="molecule type" value="Genomic_DNA"/>
</dbReference>
<protein>
    <submittedName>
        <fullName evidence="2">Uncharacterized protein</fullName>
    </submittedName>
</protein>
<keyword evidence="3" id="KW-1185">Reference proteome</keyword>
<evidence type="ECO:0000313" key="2">
    <source>
        <dbReference type="EMBL" id="KAF5311703.1"/>
    </source>
</evidence>
<dbReference type="AlphaFoldDB" id="A0A8H5AVN5"/>
<proteinExistence type="predicted"/>
<evidence type="ECO:0000256" key="1">
    <source>
        <dbReference type="SAM" id="MobiDB-lite"/>
    </source>
</evidence>
<comment type="caution">
    <text evidence="2">The sequence shown here is derived from an EMBL/GenBank/DDBJ whole genome shotgun (WGS) entry which is preliminary data.</text>
</comment>